<dbReference type="Proteomes" id="UP000622890">
    <property type="component" value="Unassembled WGS sequence"/>
</dbReference>
<dbReference type="AlphaFoldDB" id="A0A934STP2"/>
<dbReference type="SUPFAM" id="SSF56935">
    <property type="entry name" value="Porins"/>
    <property type="match status" value="1"/>
</dbReference>
<protein>
    <submittedName>
        <fullName evidence="2">Uncharacterized protein</fullName>
    </submittedName>
</protein>
<feature type="chain" id="PRO_5037382667" evidence="1">
    <location>
        <begin position="32"/>
        <end position="269"/>
    </location>
</feature>
<proteinExistence type="predicted"/>
<sequence>MTLSCPTLRYSVLARLFLATCALASALPVHAEWKHALGIAERQFTVDEYAPSGRRIVREQGWMPGVEARTTYLTGAWAWSAEAEWHGGDISYRGQTQFGAPASSSTGTGLLQLRSKLAYAFADAWSAFAALEWQRWRRDIRGTANAAGLNELTRSQRLLLGLEWGERHNASSPWSASAALVLARPERLGVRFSGLYDDAEFDTRSAVGARLGTAWRIGKQWQLHADFDWMRVPRSDDAPLTRNGAFAGMVAQPEHKMRSITLGLRYLFP</sequence>
<reference evidence="2" key="1">
    <citation type="submission" date="2021-01" db="EMBL/GenBank/DDBJ databases">
        <title>Genome sequence of strain Noviherbaspirillum sp. DKR-6.</title>
        <authorList>
            <person name="Chaudhary D.K."/>
        </authorList>
    </citation>
    <scope>NUCLEOTIDE SEQUENCE</scope>
    <source>
        <strain evidence="2">DKR-6</strain>
    </source>
</reference>
<accession>A0A934STP2</accession>
<dbReference type="RefSeq" id="WP_200593837.1">
    <property type="nucleotide sequence ID" value="NZ_JAEPBG010000007.1"/>
</dbReference>
<evidence type="ECO:0000313" key="3">
    <source>
        <dbReference type="Proteomes" id="UP000622890"/>
    </source>
</evidence>
<evidence type="ECO:0000256" key="1">
    <source>
        <dbReference type="SAM" id="SignalP"/>
    </source>
</evidence>
<gene>
    <name evidence="2" type="ORF">JJB74_17445</name>
</gene>
<dbReference type="EMBL" id="JAEPBG010000007">
    <property type="protein sequence ID" value="MBK4736410.1"/>
    <property type="molecule type" value="Genomic_DNA"/>
</dbReference>
<evidence type="ECO:0000313" key="2">
    <source>
        <dbReference type="EMBL" id="MBK4736410.1"/>
    </source>
</evidence>
<organism evidence="2 3">
    <name type="scientific">Noviherbaspirillum pedocola</name>
    <dbReference type="NCBI Taxonomy" id="2801341"/>
    <lineage>
        <taxon>Bacteria</taxon>
        <taxon>Pseudomonadati</taxon>
        <taxon>Pseudomonadota</taxon>
        <taxon>Betaproteobacteria</taxon>
        <taxon>Burkholderiales</taxon>
        <taxon>Oxalobacteraceae</taxon>
        <taxon>Noviherbaspirillum</taxon>
    </lineage>
</organism>
<keyword evidence="1" id="KW-0732">Signal</keyword>
<feature type="signal peptide" evidence="1">
    <location>
        <begin position="1"/>
        <end position="31"/>
    </location>
</feature>
<keyword evidence="3" id="KW-1185">Reference proteome</keyword>
<name>A0A934STP2_9BURK</name>
<comment type="caution">
    <text evidence="2">The sequence shown here is derived from an EMBL/GenBank/DDBJ whole genome shotgun (WGS) entry which is preliminary data.</text>
</comment>